<evidence type="ECO:0000313" key="3">
    <source>
        <dbReference type="Proteomes" id="UP000000560"/>
    </source>
</evidence>
<organism evidence="2 3">
    <name type="scientific">Emericella nidulans (strain FGSC A4 / ATCC 38163 / CBS 112.46 / NRRL 194 / M139)</name>
    <name type="common">Aspergillus nidulans</name>
    <dbReference type="NCBI Taxonomy" id="227321"/>
    <lineage>
        <taxon>Eukaryota</taxon>
        <taxon>Fungi</taxon>
        <taxon>Dikarya</taxon>
        <taxon>Ascomycota</taxon>
        <taxon>Pezizomycotina</taxon>
        <taxon>Eurotiomycetes</taxon>
        <taxon>Eurotiomycetidae</taxon>
        <taxon>Eurotiales</taxon>
        <taxon>Aspergillaceae</taxon>
        <taxon>Aspergillus</taxon>
        <taxon>Aspergillus subgen. Nidulantes</taxon>
    </lineage>
</organism>
<proteinExistence type="predicted"/>
<name>Q5B512_EMENI</name>
<dbReference type="Proteomes" id="UP000000560">
    <property type="component" value="Chromosome III"/>
</dbReference>
<sequence>MTYQASRIPSAEPETRLSGRARSGVDDGVWTVPLRMWDWTRALWPILACLSASDRENVTIKRILLPLGRLTAVVDMEQSNNGSGGRAPECNRPWAEQLTPILGPLRYRVHLYYPGLRADHLLLCPCKATRVSNPANHFGSVKYNNIKPWPACHGASFTVRRIQLRKSECLPCIVKVAGSSFDISFTTQGRSREANALHASA</sequence>
<keyword evidence="3" id="KW-1185">Reference proteome</keyword>
<dbReference type="HOGENOM" id="CLU_1360382_0_0_1"/>
<dbReference type="VEuPathDB" id="FungiDB:AN4368"/>
<evidence type="ECO:0000313" key="2">
    <source>
        <dbReference type="EMBL" id="CBF77668.1"/>
    </source>
</evidence>
<accession>C8V8X5</accession>
<gene>
    <name evidence="2" type="ORF">ANIA_04368</name>
</gene>
<dbReference type="EMBL" id="BN001303">
    <property type="protein sequence ID" value="CBF77668.1"/>
    <property type="molecule type" value="Genomic_DNA"/>
</dbReference>
<protein>
    <submittedName>
        <fullName evidence="2">Uncharacterized protein</fullName>
    </submittedName>
</protein>
<feature type="region of interest" description="Disordered" evidence="1">
    <location>
        <begin position="1"/>
        <end position="22"/>
    </location>
</feature>
<accession>Q5B512</accession>
<dbReference type="GeneID" id="2872168"/>
<reference evidence="3" key="2">
    <citation type="journal article" date="2009" name="Fungal Genet. Biol.">
        <title>The 2008 update of the Aspergillus nidulans genome annotation: a community effort.</title>
        <authorList>
            <person name="Wortman J.R."/>
            <person name="Gilsenan J.M."/>
            <person name="Joardar V."/>
            <person name="Deegan J."/>
            <person name="Clutterbuck J."/>
            <person name="Andersen M.R."/>
            <person name="Archer D."/>
            <person name="Bencina M."/>
            <person name="Braus G."/>
            <person name="Coutinho P."/>
            <person name="von Dohren H."/>
            <person name="Doonan J."/>
            <person name="Driessen A.J."/>
            <person name="Durek P."/>
            <person name="Espeso E."/>
            <person name="Fekete E."/>
            <person name="Flipphi M."/>
            <person name="Estrada C.G."/>
            <person name="Geysens S."/>
            <person name="Goldman G."/>
            <person name="de Groot P.W."/>
            <person name="Hansen K."/>
            <person name="Harris S.D."/>
            <person name="Heinekamp T."/>
            <person name="Helmstaedt K."/>
            <person name="Henrissat B."/>
            <person name="Hofmann G."/>
            <person name="Homan T."/>
            <person name="Horio T."/>
            <person name="Horiuchi H."/>
            <person name="James S."/>
            <person name="Jones M."/>
            <person name="Karaffa L."/>
            <person name="Karanyi Z."/>
            <person name="Kato M."/>
            <person name="Keller N."/>
            <person name="Kelly D.E."/>
            <person name="Kiel J.A."/>
            <person name="Kim J.M."/>
            <person name="van der Klei I.J."/>
            <person name="Klis F.M."/>
            <person name="Kovalchuk A."/>
            <person name="Krasevec N."/>
            <person name="Kubicek C.P."/>
            <person name="Liu B."/>
            <person name="Maccabe A."/>
            <person name="Meyer V."/>
            <person name="Mirabito P."/>
            <person name="Miskei M."/>
            <person name="Mos M."/>
            <person name="Mullins J."/>
            <person name="Nelson D.R."/>
            <person name="Nielsen J."/>
            <person name="Oakley B.R."/>
            <person name="Osmani S.A."/>
            <person name="Pakula T."/>
            <person name="Paszewski A."/>
            <person name="Paulsen I."/>
            <person name="Pilsyk S."/>
            <person name="Pocsi I."/>
            <person name="Punt P.J."/>
            <person name="Ram A.F."/>
            <person name="Ren Q."/>
            <person name="Robellet X."/>
            <person name="Robson G."/>
            <person name="Seiboth B."/>
            <person name="van Solingen P."/>
            <person name="Specht T."/>
            <person name="Sun J."/>
            <person name="Taheri-Talesh N."/>
            <person name="Takeshita N."/>
            <person name="Ussery D."/>
            <person name="vanKuyk P.A."/>
            <person name="Visser H."/>
            <person name="van de Vondervoort P.J."/>
            <person name="de Vries R.P."/>
            <person name="Walton J."/>
            <person name="Xiang X."/>
            <person name="Xiong Y."/>
            <person name="Zeng A.P."/>
            <person name="Brandt B.W."/>
            <person name="Cornell M.J."/>
            <person name="van den Hondel C.A."/>
            <person name="Visser J."/>
            <person name="Oliver S.G."/>
            <person name="Turner G."/>
        </authorList>
    </citation>
    <scope>GENOME REANNOTATION</scope>
    <source>
        <strain evidence="3">FGSC A4 / ATCC 38163 / CBS 112.46 / NRRL 194 / M139</strain>
    </source>
</reference>
<dbReference type="AlphaFoldDB" id="Q5B512"/>
<dbReference type="RefSeq" id="XP_661972.1">
    <property type="nucleotide sequence ID" value="XM_656880.1"/>
</dbReference>
<evidence type="ECO:0000256" key="1">
    <source>
        <dbReference type="SAM" id="MobiDB-lite"/>
    </source>
</evidence>
<reference evidence="3" key="1">
    <citation type="journal article" date="2005" name="Nature">
        <title>Sequencing of Aspergillus nidulans and comparative analysis with A. fumigatus and A. oryzae.</title>
        <authorList>
            <person name="Galagan J.E."/>
            <person name="Calvo S.E."/>
            <person name="Cuomo C."/>
            <person name="Ma L.J."/>
            <person name="Wortman J.R."/>
            <person name="Batzoglou S."/>
            <person name="Lee S.I."/>
            <person name="Basturkmen M."/>
            <person name="Spevak C.C."/>
            <person name="Clutterbuck J."/>
            <person name="Kapitonov V."/>
            <person name="Jurka J."/>
            <person name="Scazzocchio C."/>
            <person name="Farman M."/>
            <person name="Butler J."/>
            <person name="Purcell S."/>
            <person name="Harris S."/>
            <person name="Braus G.H."/>
            <person name="Draht O."/>
            <person name="Busch S."/>
            <person name="D'Enfert C."/>
            <person name="Bouchier C."/>
            <person name="Goldman G.H."/>
            <person name="Bell-Pedersen D."/>
            <person name="Griffiths-Jones S."/>
            <person name="Doonan J.H."/>
            <person name="Yu J."/>
            <person name="Vienken K."/>
            <person name="Pain A."/>
            <person name="Freitag M."/>
            <person name="Selker E.U."/>
            <person name="Archer D.B."/>
            <person name="Penalva M.A."/>
            <person name="Oakley B.R."/>
            <person name="Momany M."/>
            <person name="Tanaka T."/>
            <person name="Kumagai T."/>
            <person name="Asai K."/>
            <person name="Machida M."/>
            <person name="Nierman W.C."/>
            <person name="Denning D.W."/>
            <person name="Caddick M."/>
            <person name="Hynes M."/>
            <person name="Paoletti M."/>
            <person name="Fischer R."/>
            <person name="Miller B."/>
            <person name="Dyer P."/>
            <person name="Sachs M.S."/>
            <person name="Osmani S.A."/>
            <person name="Birren B.W."/>
        </authorList>
    </citation>
    <scope>NUCLEOTIDE SEQUENCE [LARGE SCALE GENOMIC DNA]</scope>
    <source>
        <strain evidence="3">FGSC A4 / ATCC 38163 / CBS 112.46 / NRRL 194 / M139</strain>
    </source>
</reference>
<dbReference type="KEGG" id="ani:ANIA_04368"/>
<dbReference type="InParanoid" id="Q5B512"/>